<organism evidence="2">
    <name type="scientific">Hanusia phi</name>
    <dbReference type="NCBI Taxonomy" id="3032"/>
    <lineage>
        <taxon>Eukaryota</taxon>
        <taxon>Cryptophyceae</taxon>
        <taxon>Pyrenomonadales</taxon>
        <taxon>Geminigeraceae</taxon>
        <taxon>Hanusia</taxon>
    </lineage>
</organism>
<protein>
    <submittedName>
        <fullName evidence="2">Uncharacterized protein</fullName>
    </submittedName>
</protein>
<feature type="coiled-coil region" evidence="1">
    <location>
        <begin position="213"/>
        <end position="286"/>
    </location>
</feature>
<evidence type="ECO:0000313" key="2">
    <source>
        <dbReference type="EMBL" id="CAD8494767.1"/>
    </source>
</evidence>
<accession>A0A7S0EUN6</accession>
<proteinExistence type="predicted"/>
<gene>
    <name evidence="2" type="ORF">HPHI1048_LOCUS16289</name>
</gene>
<dbReference type="EMBL" id="HBEO01024187">
    <property type="protein sequence ID" value="CAD8494767.1"/>
    <property type="molecule type" value="Transcribed_RNA"/>
</dbReference>
<evidence type="ECO:0000256" key="1">
    <source>
        <dbReference type="SAM" id="Coils"/>
    </source>
</evidence>
<reference evidence="2" key="1">
    <citation type="submission" date="2021-01" db="EMBL/GenBank/DDBJ databases">
        <authorList>
            <person name="Corre E."/>
            <person name="Pelletier E."/>
            <person name="Niang G."/>
            <person name="Scheremetjew M."/>
            <person name="Finn R."/>
            <person name="Kale V."/>
            <person name="Holt S."/>
            <person name="Cochrane G."/>
            <person name="Meng A."/>
            <person name="Brown T."/>
            <person name="Cohen L."/>
        </authorList>
    </citation>
    <scope>NUCLEOTIDE SEQUENCE</scope>
    <source>
        <strain evidence="2">CCMP325</strain>
    </source>
</reference>
<sequence>MAFMELQEIVPRVVSRSEANTIFRAVMRGKAVHEAHEMNYDDFRESIRRIGAWRGYRMEEFGIRLDHGERASRNLIGGKKDDVAAHTASSLCKVQLFGSPSTHKDRGARGGIHNEMAGGASRQAEMGNPAEGGEVIEDLKEELLVAREAAAHLGSQNEALIKYSDDREQVIAAQSQEILWLRSRCGELEDALSRSGDGAAAALSDSSSMAEALKTKSREVDIIRKEIAELQMELEALRERRAGDVLEVMQERDEAIEEAAALRKINQELRRQLSDLHNSLQQQRKTEDRGKLVEDSDVLSPDEMEVEGIHSQVFDRPPAVAVSSMQLVGLDVEACVGQVVQMVPSFESRGIGVISRSFVEEGRVQVHWQSGEVSEECTGSDDIFALCLWS</sequence>
<name>A0A7S0EUN6_9CRYP</name>
<dbReference type="AlphaFoldDB" id="A0A7S0EUN6"/>
<keyword evidence="1" id="KW-0175">Coiled coil</keyword>